<comment type="caution">
    <text evidence="5">The sequence shown here is derived from an EMBL/GenBank/DDBJ whole genome shotgun (WGS) entry which is preliminary data.</text>
</comment>
<evidence type="ECO:0000256" key="2">
    <source>
        <dbReference type="ARBA" id="ARBA00023008"/>
    </source>
</evidence>
<sequence length="658" mass="71750">MSTSEQAQSTLPSQAMNFSVANPTPSANLSLSKYQGAGFRSQYSTWSLLENGGLMQFNLQLSSPVRVAWDMTVCAALVDGKANNPISISVNGFSFIPEYVDQNPNFHTVNWSIPPSLLKSGANEITVTLLGSASSQFFIQSVNVAATSLTRNNAWNNGGTFQNPDLLWYAKGVRAMMARQLSDPTSWWFFGAIHGQYIVNGDDPGTPVPSGFPNWADIPPVPAVPTSPLPSTTQIAQFWDQCQHAGWFFPPWHRGYLYALENILSILIQQQGGPANWALPYWNYLDTDTNQLNMPPAFAQTHLPDNTANPLYVTARYGIQGNSQIYIDPKVVNQKCQQNTAYTNEYGGGNTEGFAHFGSSTGNLEQNPHNMVHNEVGGQVSDTLWGLMADPGLAGLDPIFYLHHANIDRLWASWNLAGNANPTDADWLDGPNDSDPRGNRRPFYMPNPNGSAWLYYPSMVNTISQLDYSYQNLGAQAHVPVGNLMHARLRALAQSQTLTVPTLMENKNTPELFGASNQNISLGAAATQVKVKLDSAPQQLLAKSLSTASASQLPDDVYLVLEGIKGQMDAAIYKVLVNNLDAGHFSLFGIRKASAPTSHHAGAGLTVKLNISEIADQLHLSGNLTDNLDIQIEPQGKIYADGSTCTIDRISIYRLSNN</sequence>
<dbReference type="Pfam" id="PF00264">
    <property type="entry name" value="Tyrosinase"/>
    <property type="match status" value="1"/>
</dbReference>
<keyword evidence="6" id="KW-1185">Reference proteome</keyword>
<proteinExistence type="predicted"/>
<dbReference type="InterPro" id="IPR050316">
    <property type="entry name" value="Tyrosinase/Hemocyanin"/>
</dbReference>
<dbReference type="PRINTS" id="PR00092">
    <property type="entry name" value="TYROSINASE"/>
</dbReference>
<accession>A0A941I4M6</accession>
<dbReference type="InterPro" id="IPR008922">
    <property type="entry name" value="Di-copper_centre_dom_sf"/>
</dbReference>
<reference evidence="5" key="1">
    <citation type="submission" date="2021-04" db="EMBL/GenBank/DDBJ databases">
        <title>novel species isolated from subtropical streams in China.</title>
        <authorList>
            <person name="Lu H."/>
        </authorList>
    </citation>
    <scope>NUCLEOTIDE SEQUENCE</scope>
    <source>
        <strain evidence="5">LFS511W</strain>
    </source>
</reference>
<dbReference type="InterPro" id="IPR057190">
    <property type="entry name" value="DUF7868"/>
</dbReference>
<protein>
    <submittedName>
        <fullName evidence="5">Tyrosinase family protein</fullName>
    </submittedName>
</protein>
<evidence type="ECO:0000256" key="1">
    <source>
        <dbReference type="ARBA" id="ARBA00022723"/>
    </source>
</evidence>
<keyword evidence="2" id="KW-0186">Copper</keyword>
<dbReference type="Pfam" id="PF25271">
    <property type="entry name" value="DUF7868"/>
    <property type="match status" value="1"/>
</dbReference>
<evidence type="ECO:0000259" key="3">
    <source>
        <dbReference type="PROSITE" id="PS00497"/>
    </source>
</evidence>
<dbReference type="EMBL" id="JAGSPN010000004">
    <property type="protein sequence ID" value="MBR7781857.1"/>
    <property type="molecule type" value="Genomic_DNA"/>
</dbReference>
<organism evidence="5 6">
    <name type="scientific">Undibacterium luofuense</name>
    <dbReference type="NCBI Taxonomy" id="2828733"/>
    <lineage>
        <taxon>Bacteria</taxon>
        <taxon>Pseudomonadati</taxon>
        <taxon>Pseudomonadota</taxon>
        <taxon>Betaproteobacteria</taxon>
        <taxon>Burkholderiales</taxon>
        <taxon>Oxalobacteraceae</taxon>
        <taxon>Undibacterium</taxon>
    </lineage>
</organism>
<dbReference type="PANTHER" id="PTHR11474">
    <property type="entry name" value="TYROSINASE FAMILY MEMBER"/>
    <property type="match status" value="1"/>
</dbReference>
<feature type="domain" description="Tyrosinase copper-binding" evidence="4">
    <location>
        <begin position="397"/>
        <end position="408"/>
    </location>
</feature>
<keyword evidence="1" id="KW-0479">Metal-binding</keyword>
<dbReference type="RefSeq" id="WP_212687216.1">
    <property type="nucleotide sequence ID" value="NZ_JAGSPN010000004.1"/>
</dbReference>
<dbReference type="AlphaFoldDB" id="A0A941I4M6"/>
<dbReference type="GO" id="GO:0016491">
    <property type="term" value="F:oxidoreductase activity"/>
    <property type="evidence" value="ECO:0007669"/>
    <property type="project" value="InterPro"/>
</dbReference>
<dbReference type="Gene3D" id="1.10.1280.10">
    <property type="entry name" value="Di-copper center containing domain from catechol oxidase"/>
    <property type="match status" value="1"/>
</dbReference>
<name>A0A941I4M6_9BURK</name>
<dbReference type="Proteomes" id="UP000680067">
    <property type="component" value="Unassembled WGS sequence"/>
</dbReference>
<dbReference type="PANTHER" id="PTHR11474:SF76">
    <property type="entry name" value="SHKT DOMAIN-CONTAINING PROTEIN"/>
    <property type="match status" value="1"/>
</dbReference>
<feature type="domain" description="Tyrosinase copper-binding" evidence="3">
    <location>
        <begin position="244"/>
        <end position="261"/>
    </location>
</feature>
<evidence type="ECO:0000313" key="5">
    <source>
        <dbReference type="EMBL" id="MBR7781857.1"/>
    </source>
</evidence>
<dbReference type="InterPro" id="IPR002227">
    <property type="entry name" value="Tyrosinase_Cu-bd"/>
</dbReference>
<dbReference type="PROSITE" id="PS00498">
    <property type="entry name" value="TYROSINASE_2"/>
    <property type="match status" value="1"/>
</dbReference>
<evidence type="ECO:0000259" key="4">
    <source>
        <dbReference type="PROSITE" id="PS00498"/>
    </source>
</evidence>
<dbReference type="PROSITE" id="PS00497">
    <property type="entry name" value="TYROSINASE_1"/>
    <property type="match status" value="1"/>
</dbReference>
<gene>
    <name evidence="5" type="ORF">KDM89_06875</name>
</gene>
<dbReference type="SUPFAM" id="SSF48056">
    <property type="entry name" value="Di-copper centre-containing domain"/>
    <property type="match status" value="1"/>
</dbReference>
<dbReference type="GO" id="GO:0046872">
    <property type="term" value="F:metal ion binding"/>
    <property type="evidence" value="ECO:0007669"/>
    <property type="project" value="UniProtKB-KW"/>
</dbReference>
<evidence type="ECO:0000313" key="6">
    <source>
        <dbReference type="Proteomes" id="UP000680067"/>
    </source>
</evidence>